<dbReference type="AlphaFoldDB" id="A0A917WXS6"/>
<reference evidence="2" key="1">
    <citation type="journal article" date="2014" name="Int. J. Syst. Evol. Microbiol.">
        <title>Complete genome sequence of Corynebacterium casei LMG S-19264T (=DSM 44701T), isolated from a smear-ripened cheese.</title>
        <authorList>
            <consortium name="US DOE Joint Genome Institute (JGI-PGF)"/>
            <person name="Walter F."/>
            <person name="Albersmeier A."/>
            <person name="Kalinowski J."/>
            <person name="Ruckert C."/>
        </authorList>
    </citation>
    <scope>NUCLEOTIDE SEQUENCE</scope>
    <source>
        <strain evidence="2">JCM 19831</strain>
    </source>
</reference>
<sequence length="105" mass="10874">MVEEPLMDDAEAGEFGGDGGIGVTGTGKAVRSSEAICPPMMRTFRSAVNALISASDRIDTSSAYAVAASSTRRLMPTVAPGVLALGVGRRLSQRPRRVTGVDPKP</sequence>
<dbReference type="EMBL" id="BMPI01000022">
    <property type="protein sequence ID" value="GGM40095.1"/>
    <property type="molecule type" value="Genomic_DNA"/>
</dbReference>
<feature type="compositionally biased region" description="Gly residues" evidence="1">
    <location>
        <begin position="14"/>
        <end position="25"/>
    </location>
</feature>
<reference evidence="2" key="2">
    <citation type="submission" date="2020-09" db="EMBL/GenBank/DDBJ databases">
        <authorList>
            <person name="Sun Q."/>
            <person name="Ohkuma M."/>
        </authorList>
    </citation>
    <scope>NUCLEOTIDE SEQUENCE</scope>
    <source>
        <strain evidence="2">JCM 19831</strain>
    </source>
</reference>
<evidence type="ECO:0000313" key="3">
    <source>
        <dbReference type="Proteomes" id="UP000642070"/>
    </source>
</evidence>
<proteinExistence type="predicted"/>
<protein>
    <submittedName>
        <fullName evidence="2">Uncharacterized protein</fullName>
    </submittedName>
</protein>
<name>A0A917WXS6_9ACTN</name>
<comment type="caution">
    <text evidence="2">The sequence shown here is derived from an EMBL/GenBank/DDBJ whole genome shotgun (WGS) entry which is preliminary data.</text>
</comment>
<organism evidence="2 3">
    <name type="scientific">Dactylosporangium sucinum</name>
    <dbReference type="NCBI Taxonomy" id="1424081"/>
    <lineage>
        <taxon>Bacteria</taxon>
        <taxon>Bacillati</taxon>
        <taxon>Actinomycetota</taxon>
        <taxon>Actinomycetes</taxon>
        <taxon>Micromonosporales</taxon>
        <taxon>Micromonosporaceae</taxon>
        <taxon>Dactylosporangium</taxon>
    </lineage>
</organism>
<keyword evidence="3" id="KW-1185">Reference proteome</keyword>
<accession>A0A917WXS6</accession>
<feature type="compositionally biased region" description="Acidic residues" evidence="1">
    <location>
        <begin position="1"/>
        <end position="12"/>
    </location>
</feature>
<gene>
    <name evidence="2" type="ORF">GCM10007977_046850</name>
</gene>
<dbReference type="Proteomes" id="UP000642070">
    <property type="component" value="Unassembled WGS sequence"/>
</dbReference>
<evidence type="ECO:0000256" key="1">
    <source>
        <dbReference type="SAM" id="MobiDB-lite"/>
    </source>
</evidence>
<evidence type="ECO:0000313" key="2">
    <source>
        <dbReference type="EMBL" id="GGM40095.1"/>
    </source>
</evidence>
<feature type="region of interest" description="Disordered" evidence="1">
    <location>
        <begin position="1"/>
        <end position="29"/>
    </location>
</feature>